<reference evidence="2 3" key="1">
    <citation type="submission" date="2024-07" db="EMBL/GenBank/DDBJ databases">
        <title>Section-level genome sequencing and comparative genomics of Aspergillus sections Usti and Cavernicolus.</title>
        <authorList>
            <consortium name="Lawrence Berkeley National Laboratory"/>
            <person name="Nybo J.L."/>
            <person name="Vesth T.C."/>
            <person name="Theobald S."/>
            <person name="Frisvad J.C."/>
            <person name="Larsen T.O."/>
            <person name="Kjaerboelling I."/>
            <person name="Rothschild-Mancinelli K."/>
            <person name="Lyhne E.K."/>
            <person name="Kogle M.E."/>
            <person name="Barry K."/>
            <person name="Clum A."/>
            <person name="Na H."/>
            <person name="Ledsgaard L."/>
            <person name="Lin J."/>
            <person name="Lipzen A."/>
            <person name="Kuo A."/>
            <person name="Riley R."/>
            <person name="Mondo S."/>
            <person name="Labutti K."/>
            <person name="Haridas S."/>
            <person name="Pangalinan J."/>
            <person name="Salamov A.A."/>
            <person name="Simmons B.A."/>
            <person name="Magnuson J.K."/>
            <person name="Chen J."/>
            <person name="Drula E."/>
            <person name="Henrissat B."/>
            <person name="Wiebenga A."/>
            <person name="Lubbers R.J."/>
            <person name="Gomes A.C."/>
            <person name="Makela M.R."/>
            <person name="Stajich J."/>
            <person name="Grigoriev I.V."/>
            <person name="Mortensen U.H."/>
            <person name="De Vries R.P."/>
            <person name="Baker S.E."/>
            <person name="Andersen M.R."/>
        </authorList>
    </citation>
    <scope>NUCLEOTIDE SEQUENCE [LARGE SCALE GENOMIC DNA]</scope>
    <source>
        <strain evidence="2 3">CBS 588.65</strain>
    </source>
</reference>
<feature type="compositionally biased region" description="Acidic residues" evidence="1">
    <location>
        <begin position="237"/>
        <end position="247"/>
    </location>
</feature>
<sequence>MSEPAPSEIPDTHWSNGDEQELPRTSERGDPSPSTFIIPPKEEDARDIGLFIGIGHDNGEYGRGWVLIFMYPDYTKCDYYQSIMTHEPPFDYNSEITDEYPYARLRLENMSADVGELLKDFQGWTPVGTIGEEHWEQFWAAWEATKPGPSQWFMGRFLDALATESLIERREADEIFACAVYSDYEITTWGGDGEYLADQEWVEELQHLEDERLVDELETVIEIDGRGAKGEQGDISMAEDGDAEDDY</sequence>
<proteinExistence type="predicted"/>
<gene>
    <name evidence="2" type="ORF">BJX63DRAFT_432747</name>
</gene>
<feature type="region of interest" description="Disordered" evidence="1">
    <location>
        <begin position="1"/>
        <end position="40"/>
    </location>
</feature>
<accession>A0ABR4HA05</accession>
<name>A0ABR4HA05_9EURO</name>
<feature type="region of interest" description="Disordered" evidence="1">
    <location>
        <begin position="225"/>
        <end position="247"/>
    </location>
</feature>
<dbReference type="EMBL" id="JBFXLT010000049">
    <property type="protein sequence ID" value="KAL2812303.1"/>
    <property type="molecule type" value="Genomic_DNA"/>
</dbReference>
<evidence type="ECO:0000256" key="1">
    <source>
        <dbReference type="SAM" id="MobiDB-lite"/>
    </source>
</evidence>
<protein>
    <submittedName>
        <fullName evidence="2">Uncharacterized protein</fullName>
    </submittedName>
</protein>
<feature type="compositionally biased region" description="Basic and acidic residues" evidence="1">
    <location>
        <begin position="21"/>
        <end position="30"/>
    </location>
</feature>
<keyword evidence="3" id="KW-1185">Reference proteome</keyword>
<dbReference type="Proteomes" id="UP001610334">
    <property type="component" value="Unassembled WGS sequence"/>
</dbReference>
<evidence type="ECO:0000313" key="3">
    <source>
        <dbReference type="Proteomes" id="UP001610334"/>
    </source>
</evidence>
<evidence type="ECO:0000313" key="2">
    <source>
        <dbReference type="EMBL" id="KAL2812303.1"/>
    </source>
</evidence>
<comment type="caution">
    <text evidence="2">The sequence shown here is derived from an EMBL/GenBank/DDBJ whole genome shotgun (WGS) entry which is preliminary data.</text>
</comment>
<organism evidence="2 3">
    <name type="scientific">Aspergillus granulosus</name>
    <dbReference type="NCBI Taxonomy" id="176169"/>
    <lineage>
        <taxon>Eukaryota</taxon>
        <taxon>Fungi</taxon>
        <taxon>Dikarya</taxon>
        <taxon>Ascomycota</taxon>
        <taxon>Pezizomycotina</taxon>
        <taxon>Eurotiomycetes</taxon>
        <taxon>Eurotiomycetidae</taxon>
        <taxon>Eurotiales</taxon>
        <taxon>Aspergillaceae</taxon>
        <taxon>Aspergillus</taxon>
        <taxon>Aspergillus subgen. Nidulantes</taxon>
    </lineage>
</organism>